<protein>
    <submittedName>
        <fullName evidence="1">Selenium-dependent molybdenum hydroxylase system protein YqeB</fullName>
    </submittedName>
</protein>
<evidence type="ECO:0000313" key="4">
    <source>
        <dbReference type="Proteomes" id="UP000183868"/>
    </source>
</evidence>
<name>H1XTA7_CALAY</name>
<sequence>MNWPVVAITGSGDEATAVAIRLFRAGFKIILVTQLKTVDLHFHRNFTRVIYAGQGKVEGVSALTFSQAFQQNLITEEQNLFDFMRFALNDRQIPVIFLEELKRGQTLPADYLVKISNPIYEKLKPFLKEKTRIIGFEKKQENDLWVSRETALLGQVQYPFLDEKEAAARAEKPRLQKVIETPLEGVFIATKDINERVREREEIAKINDIPILSPYNGVISGMINSGAMVARHTPIVEITTGRVEINARWLPTEAFALAGGVLEAIMFDWKNTLT</sequence>
<dbReference type="OrthoDB" id="9815497at2"/>
<reference evidence="1 4" key="2">
    <citation type="submission" date="2016-11" db="EMBL/GenBank/DDBJ databases">
        <title>Genomic analysis of Caldithrix abyssi and proposal of a novel bacterial phylum Caldithrichaeota.</title>
        <authorList>
            <person name="Kublanov I."/>
            <person name="Sigalova O."/>
            <person name="Gavrilov S."/>
            <person name="Lebedinsky A."/>
            <person name="Ivanova N."/>
            <person name="Daum C."/>
            <person name="Reddy T."/>
            <person name="Klenk H.P."/>
            <person name="Goker M."/>
            <person name="Reva O."/>
            <person name="Miroshnichenko M."/>
            <person name="Kyprides N."/>
            <person name="Woyke T."/>
            <person name="Gelfand M."/>
        </authorList>
    </citation>
    <scope>NUCLEOTIDE SEQUENCE [LARGE SCALE GENOMIC DNA]</scope>
    <source>
        <strain evidence="1 4">LF13</strain>
    </source>
</reference>
<dbReference type="RefSeq" id="WP_006930030.1">
    <property type="nucleotide sequence ID" value="NZ_CM001402.1"/>
</dbReference>
<dbReference type="eggNOG" id="COG3608">
    <property type="taxonomic scope" value="Bacteria"/>
</dbReference>
<proteinExistence type="predicted"/>
<reference evidence="2 3" key="1">
    <citation type="submission" date="2011-09" db="EMBL/GenBank/DDBJ databases">
        <title>The permanent draft genome of Caldithrix abyssi DSM 13497.</title>
        <authorList>
            <consortium name="US DOE Joint Genome Institute (JGI-PGF)"/>
            <person name="Lucas S."/>
            <person name="Han J."/>
            <person name="Lapidus A."/>
            <person name="Bruce D."/>
            <person name="Goodwin L."/>
            <person name="Pitluck S."/>
            <person name="Peters L."/>
            <person name="Kyrpides N."/>
            <person name="Mavromatis K."/>
            <person name="Ivanova N."/>
            <person name="Mikhailova N."/>
            <person name="Chertkov O."/>
            <person name="Detter J.C."/>
            <person name="Tapia R."/>
            <person name="Han C."/>
            <person name="Land M."/>
            <person name="Hauser L."/>
            <person name="Markowitz V."/>
            <person name="Cheng J.-F."/>
            <person name="Hugenholtz P."/>
            <person name="Woyke T."/>
            <person name="Wu D."/>
            <person name="Spring S."/>
            <person name="Brambilla E."/>
            <person name="Klenk H.-P."/>
            <person name="Eisen J.A."/>
        </authorList>
    </citation>
    <scope>NUCLEOTIDE SEQUENCE [LARGE SCALE GENOMIC DNA]</scope>
    <source>
        <strain evidence="2 3">DSM 13497</strain>
    </source>
</reference>
<dbReference type="EMBL" id="CP018099">
    <property type="protein sequence ID" value="APF18690.1"/>
    <property type="molecule type" value="Genomic_DNA"/>
</dbReference>
<evidence type="ECO:0000313" key="2">
    <source>
        <dbReference type="EMBL" id="EHO42674.1"/>
    </source>
</evidence>
<evidence type="ECO:0000313" key="1">
    <source>
        <dbReference type="EMBL" id="APF18690.1"/>
    </source>
</evidence>
<dbReference type="HOGENOM" id="CLU_1014443_0_0_0"/>
<evidence type="ECO:0000313" key="3">
    <source>
        <dbReference type="Proteomes" id="UP000004671"/>
    </source>
</evidence>
<dbReference type="KEGG" id="caby:Cabys_1941"/>
<dbReference type="EMBL" id="CM001402">
    <property type="protein sequence ID" value="EHO42674.1"/>
    <property type="molecule type" value="Genomic_DNA"/>
</dbReference>
<dbReference type="Proteomes" id="UP000183868">
    <property type="component" value="Chromosome"/>
</dbReference>
<organism evidence="2 3">
    <name type="scientific">Caldithrix abyssi DSM 13497</name>
    <dbReference type="NCBI Taxonomy" id="880073"/>
    <lineage>
        <taxon>Bacteria</taxon>
        <taxon>Pseudomonadati</taxon>
        <taxon>Calditrichota</taxon>
        <taxon>Calditrichia</taxon>
        <taxon>Calditrichales</taxon>
        <taxon>Calditrichaceae</taxon>
        <taxon>Caldithrix</taxon>
    </lineage>
</organism>
<accession>H1XTA7</accession>
<dbReference type="Proteomes" id="UP000004671">
    <property type="component" value="Chromosome"/>
</dbReference>
<gene>
    <name evidence="1" type="primary">yqeB</name>
    <name evidence="1" type="ORF">Cabys_1941</name>
    <name evidence="2" type="ORF">Calab_3068</name>
</gene>
<dbReference type="InParanoid" id="H1XTA7"/>
<dbReference type="AlphaFoldDB" id="H1XTA7"/>
<dbReference type="STRING" id="880073.Cabys_1941"/>
<keyword evidence="3" id="KW-1185">Reference proteome</keyword>
<dbReference type="PaxDb" id="880073-Calab_3068"/>